<name>A0ACB0Y5M3_MELEN</name>
<gene>
    <name evidence="1" type="ORF">MENTE1834_LOCUS7724</name>
</gene>
<evidence type="ECO:0000313" key="1">
    <source>
        <dbReference type="EMBL" id="CAK5032080.1"/>
    </source>
</evidence>
<keyword evidence="2" id="KW-1185">Reference proteome</keyword>
<organism evidence="1 2">
    <name type="scientific">Meloidogyne enterolobii</name>
    <name type="common">Root-knot nematode worm</name>
    <name type="synonym">Meloidogyne mayaguensis</name>
    <dbReference type="NCBI Taxonomy" id="390850"/>
    <lineage>
        <taxon>Eukaryota</taxon>
        <taxon>Metazoa</taxon>
        <taxon>Ecdysozoa</taxon>
        <taxon>Nematoda</taxon>
        <taxon>Chromadorea</taxon>
        <taxon>Rhabditida</taxon>
        <taxon>Tylenchina</taxon>
        <taxon>Tylenchomorpha</taxon>
        <taxon>Tylenchoidea</taxon>
        <taxon>Meloidogynidae</taxon>
        <taxon>Meloidogyninae</taxon>
        <taxon>Meloidogyne</taxon>
    </lineage>
</organism>
<sequence length="171" mass="19800">MAAKSVKVAEISKTTANKEQKQKSTETTKQRSSNTQQKKQQQIRSKQQIAGSSESSCESFSDNIKNNFDGKEGIGFKLNWMNLRDAESGKILWQSTEDLANPNFEHKAKIPKNILKCKSVSREINFTSERKIEKFRLEQRVFLNNRAIEEWYFDFGFVIPQSTNTWQVNKL</sequence>
<protein>
    <submittedName>
        <fullName evidence="1">Uncharacterized protein</fullName>
    </submittedName>
</protein>
<comment type="caution">
    <text evidence="1">The sequence shown here is derived from an EMBL/GenBank/DDBJ whole genome shotgun (WGS) entry which is preliminary data.</text>
</comment>
<dbReference type="EMBL" id="CAVMJV010000005">
    <property type="protein sequence ID" value="CAK5032080.1"/>
    <property type="molecule type" value="Genomic_DNA"/>
</dbReference>
<evidence type="ECO:0000313" key="2">
    <source>
        <dbReference type="Proteomes" id="UP001497535"/>
    </source>
</evidence>
<proteinExistence type="predicted"/>
<reference evidence="1" key="1">
    <citation type="submission" date="2023-11" db="EMBL/GenBank/DDBJ databases">
        <authorList>
            <person name="Poullet M."/>
        </authorList>
    </citation>
    <scope>NUCLEOTIDE SEQUENCE</scope>
    <source>
        <strain evidence="1">E1834</strain>
    </source>
</reference>
<dbReference type="Proteomes" id="UP001497535">
    <property type="component" value="Unassembled WGS sequence"/>
</dbReference>
<accession>A0ACB0Y5M3</accession>